<name>A0A7J6CUD6_9TELE</name>
<accession>A0A7J6CUD6</accession>
<dbReference type="PANTHER" id="PTHR46791:SF4">
    <property type="match status" value="1"/>
</dbReference>
<comment type="caution">
    <text evidence="2">The sequence shown here is derived from an EMBL/GenBank/DDBJ whole genome shotgun (WGS) entry which is preliminary data.</text>
</comment>
<feature type="domain" description="Integrase core" evidence="1">
    <location>
        <begin position="99"/>
        <end position="165"/>
    </location>
</feature>
<organism evidence="2 3">
    <name type="scientific">Onychostoma macrolepis</name>
    <dbReference type="NCBI Taxonomy" id="369639"/>
    <lineage>
        <taxon>Eukaryota</taxon>
        <taxon>Metazoa</taxon>
        <taxon>Chordata</taxon>
        <taxon>Craniata</taxon>
        <taxon>Vertebrata</taxon>
        <taxon>Euteleostomi</taxon>
        <taxon>Actinopterygii</taxon>
        <taxon>Neopterygii</taxon>
        <taxon>Teleostei</taxon>
        <taxon>Ostariophysi</taxon>
        <taxon>Cypriniformes</taxon>
        <taxon>Cyprinidae</taxon>
        <taxon>Acrossocheilinae</taxon>
        <taxon>Onychostoma</taxon>
    </lineage>
</organism>
<dbReference type="InterPro" id="IPR058913">
    <property type="entry name" value="Integrase_dom_put"/>
</dbReference>
<protein>
    <recommendedName>
        <fullName evidence="1">Integrase core domain-containing protein</fullName>
    </recommendedName>
</protein>
<gene>
    <name evidence="2" type="ORF">G5714_007998</name>
</gene>
<keyword evidence="3" id="KW-1185">Reference proteome</keyword>
<evidence type="ECO:0000259" key="1">
    <source>
        <dbReference type="Pfam" id="PF24764"/>
    </source>
</evidence>
<dbReference type="Proteomes" id="UP000579812">
    <property type="component" value="Unassembled WGS sequence"/>
</dbReference>
<feature type="domain" description="Integrase core" evidence="1">
    <location>
        <begin position="49"/>
        <end position="97"/>
    </location>
</feature>
<dbReference type="AlphaFoldDB" id="A0A7J6CUD6"/>
<dbReference type="EMBL" id="JAAMOB010000007">
    <property type="protein sequence ID" value="KAF4110967.1"/>
    <property type="molecule type" value="Genomic_DNA"/>
</dbReference>
<reference evidence="2 3" key="1">
    <citation type="submission" date="2020-04" db="EMBL/GenBank/DDBJ databases">
        <title>Chromosome-level genome assembly of a cyprinid fish Onychostoma macrolepis by integration of Nanopore Sequencing, Bionano and Hi-C technology.</title>
        <authorList>
            <person name="Wang D."/>
        </authorList>
    </citation>
    <scope>NUCLEOTIDE SEQUENCE [LARGE SCALE GENOMIC DNA]</scope>
    <source>
        <strain evidence="2">SWU-2019</strain>
        <tissue evidence="2">Muscle</tissue>
    </source>
</reference>
<evidence type="ECO:0000313" key="2">
    <source>
        <dbReference type="EMBL" id="KAF4110967.1"/>
    </source>
</evidence>
<dbReference type="Pfam" id="PF24764">
    <property type="entry name" value="rva_4"/>
    <property type="match status" value="2"/>
</dbReference>
<dbReference type="PANTHER" id="PTHR46791">
    <property type="entry name" value="EXPRESSED PROTEIN"/>
    <property type="match status" value="1"/>
</dbReference>
<proteinExistence type="predicted"/>
<sequence length="218" mass="25274">MSDDDLHKTVAEIQNLYPNSGYRMMHGHLSSRGVKVQTLSLRTIRRRQYSVPTPKAMWHIDGNHKLIRWRIVVHGGIDGFSRMIVYLKAATKINARTGIYNYRIERPWRDDYDHVLDLFSCLFLDLEADGTLNPDNEVHLFALHWTYLPQLQRHLAIFQEVDDDYGVDWEGPHSCEEEGVTIPEVQLTLELTNEEIASLPHPEVPLLNSVQIYLDTVN</sequence>
<evidence type="ECO:0000313" key="3">
    <source>
        <dbReference type="Proteomes" id="UP000579812"/>
    </source>
</evidence>